<dbReference type="PIRSF" id="PIRSF016838">
    <property type="entry name" value="PafC"/>
    <property type="match status" value="1"/>
</dbReference>
<accession>A0A0U9I2C7</accession>
<name>A0A0U9I2C7_9BACI</name>
<dbReference type="Pfam" id="PF08279">
    <property type="entry name" value="HTH_11"/>
    <property type="match status" value="1"/>
</dbReference>
<dbReference type="InterPro" id="IPR028349">
    <property type="entry name" value="PafC-like"/>
</dbReference>
<evidence type="ECO:0000256" key="1">
    <source>
        <dbReference type="ARBA" id="ARBA00023015"/>
    </source>
</evidence>
<dbReference type="InterPro" id="IPR051534">
    <property type="entry name" value="CBASS_pafABC_assoc_protein"/>
</dbReference>
<dbReference type="Gene3D" id="1.10.10.10">
    <property type="entry name" value="Winged helix-like DNA-binding domain superfamily/Winged helix DNA-binding domain"/>
    <property type="match status" value="1"/>
</dbReference>
<dbReference type="OrthoDB" id="9815009at2"/>
<evidence type="ECO:0000259" key="3">
    <source>
        <dbReference type="PROSITE" id="PS51000"/>
    </source>
</evidence>
<dbReference type="SUPFAM" id="SSF46785">
    <property type="entry name" value="Winged helix' DNA-binding domain"/>
    <property type="match status" value="1"/>
</dbReference>
<dbReference type="Pfam" id="PF13280">
    <property type="entry name" value="WYL"/>
    <property type="match status" value="1"/>
</dbReference>
<organism evidence="4 5">
    <name type="scientific">Oceanobacillus picturae</name>
    <dbReference type="NCBI Taxonomy" id="171693"/>
    <lineage>
        <taxon>Bacteria</taxon>
        <taxon>Bacillati</taxon>
        <taxon>Bacillota</taxon>
        <taxon>Bacilli</taxon>
        <taxon>Bacillales</taxon>
        <taxon>Bacillaceae</taxon>
        <taxon>Oceanobacillus</taxon>
    </lineage>
</organism>
<dbReference type="InterPro" id="IPR013196">
    <property type="entry name" value="HTH_11"/>
</dbReference>
<comment type="caution">
    <text evidence="4">The sequence shown here is derived from an EMBL/GenBank/DDBJ whole genome shotgun (WGS) entry which is preliminary data.</text>
</comment>
<keyword evidence="1" id="KW-0805">Transcription regulation</keyword>
<dbReference type="RefSeq" id="WP_058951357.1">
    <property type="nucleotide sequence ID" value="NZ_BBXV01000074.1"/>
</dbReference>
<dbReference type="InterPro" id="IPR026881">
    <property type="entry name" value="WYL_dom"/>
</dbReference>
<reference evidence="5" key="1">
    <citation type="submission" date="2015-07" db="EMBL/GenBank/DDBJ databases">
        <title>Draft Genome Sequence of Oceanobacillus picturae Heshi-B3 that Was Isolated from Fermented Rice Bran with Aging Salted Mackerel, Which Was Named Heshiko as Traditional Fermented Seafood in Japan.</title>
        <authorList>
            <person name="Akuzawa S."/>
            <person name="Nakagawa J."/>
            <person name="Kanekatsu T."/>
            <person name="Kanesaki Y."/>
            <person name="Suzuki T."/>
        </authorList>
    </citation>
    <scope>NUCLEOTIDE SEQUENCE [LARGE SCALE GENOMIC DNA]</scope>
    <source>
        <strain evidence="5">Heshi-B3</strain>
    </source>
</reference>
<protein>
    <submittedName>
        <fullName evidence="4">Transcriptional regulator</fullName>
    </submittedName>
</protein>
<dbReference type="PANTHER" id="PTHR34580">
    <property type="match status" value="1"/>
</dbReference>
<dbReference type="Pfam" id="PF25583">
    <property type="entry name" value="WCX"/>
    <property type="match status" value="1"/>
</dbReference>
<evidence type="ECO:0000313" key="4">
    <source>
        <dbReference type="EMBL" id="GAQ19853.1"/>
    </source>
</evidence>
<gene>
    <name evidence="4" type="ORF">OPHB3_3838</name>
</gene>
<dbReference type="InterPro" id="IPR036390">
    <property type="entry name" value="WH_DNA-bd_sf"/>
</dbReference>
<dbReference type="InterPro" id="IPR057727">
    <property type="entry name" value="WCX_dom"/>
</dbReference>
<dbReference type="PROSITE" id="PS52050">
    <property type="entry name" value="WYL"/>
    <property type="match status" value="1"/>
</dbReference>
<keyword evidence="2" id="KW-0804">Transcription</keyword>
<sequence>MTISRHFEIIYLLLDRKVVTAKELSEHFEVSTRTIYRDVDVLSGAGIPIYANKGRGGGISLLEGYSFNASMLTSDEQEDILVGLQTLAVTEFPNTDLILKKVARLFKKQTTNWIDVDFSPWGSGEKKKQLFILLRDAISQQFVVHFRYFNSLGEQSVREVEPIQLLFKKNAWYLSGYCLGREGFRIFKISRMDQVCLSDQTFTMRSTEDAIKDAEKQIGETSIPIKIRISSQGAYRVYDEFDDHMITKNIDGSYTVVANFPVGAWLDSYLLSFGTLIEDIHPDYLRERLLKIMDKLKHNLEDSSKNKPG</sequence>
<dbReference type="SMART" id="SM00420">
    <property type="entry name" value="HTH_DEOR"/>
    <property type="match status" value="1"/>
</dbReference>
<dbReference type="AlphaFoldDB" id="A0A0U9I2C7"/>
<reference evidence="4 5" key="2">
    <citation type="journal article" date="2016" name="Genome Announc.">
        <title>Draft Genome Sequence of Oceanobacillus picturae Heshi-B3, Isolated from Fermented Rice Bran in a Traditional Japanese Seafood Dish.</title>
        <authorList>
            <person name="Akuzawa S."/>
            <person name="Nagaoka J."/>
            <person name="Kanekatsu M."/>
            <person name="Kanesaki Y."/>
            <person name="Suzuki T."/>
        </authorList>
    </citation>
    <scope>NUCLEOTIDE SEQUENCE [LARGE SCALE GENOMIC DNA]</scope>
    <source>
        <strain evidence="4 5">Heshi-B3</strain>
    </source>
</reference>
<dbReference type="InterPro" id="IPR001034">
    <property type="entry name" value="DeoR_HTH"/>
</dbReference>
<proteinExistence type="predicted"/>
<evidence type="ECO:0000313" key="5">
    <source>
        <dbReference type="Proteomes" id="UP000052946"/>
    </source>
</evidence>
<evidence type="ECO:0000256" key="2">
    <source>
        <dbReference type="ARBA" id="ARBA00023163"/>
    </source>
</evidence>
<dbReference type="EMBL" id="BBXV01000074">
    <property type="protein sequence ID" value="GAQ19853.1"/>
    <property type="molecule type" value="Genomic_DNA"/>
</dbReference>
<dbReference type="GO" id="GO:0003700">
    <property type="term" value="F:DNA-binding transcription factor activity"/>
    <property type="evidence" value="ECO:0007669"/>
    <property type="project" value="InterPro"/>
</dbReference>
<dbReference type="InterPro" id="IPR036388">
    <property type="entry name" value="WH-like_DNA-bd_sf"/>
</dbReference>
<feature type="domain" description="HTH deoR-type" evidence="3">
    <location>
        <begin position="2"/>
        <end position="60"/>
    </location>
</feature>
<dbReference type="PROSITE" id="PS51000">
    <property type="entry name" value="HTH_DEOR_2"/>
    <property type="match status" value="1"/>
</dbReference>
<dbReference type="PANTHER" id="PTHR34580:SF1">
    <property type="entry name" value="PROTEIN PAFC"/>
    <property type="match status" value="1"/>
</dbReference>
<dbReference type="Proteomes" id="UP000052946">
    <property type="component" value="Unassembled WGS sequence"/>
</dbReference>